<feature type="transmembrane region" description="Helical" evidence="1">
    <location>
        <begin position="21"/>
        <end position="41"/>
    </location>
</feature>
<keyword evidence="1" id="KW-0812">Transmembrane</keyword>
<keyword evidence="3" id="KW-1185">Reference proteome</keyword>
<dbReference type="EMBL" id="JBBPCO010000003">
    <property type="protein sequence ID" value="MEK8089048.1"/>
    <property type="molecule type" value="Genomic_DNA"/>
</dbReference>
<proteinExistence type="predicted"/>
<evidence type="ECO:0000313" key="2">
    <source>
        <dbReference type="EMBL" id="MEK8089048.1"/>
    </source>
</evidence>
<evidence type="ECO:0000313" key="3">
    <source>
        <dbReference type="Proteomes" id="UP001446205"/>
    </source>
</evidence>
<dbReference type="Proteomes" id="UP001446205">
    <property type="component" value="Unassembled WGS sequence"/>
</dbReference>
<accession>A0ABU9D670</accession>
<reference evidence="2 3" key="1">
    <citation type="submission" date="2024-04" db="EMBL/GenBank/DDBJ databases">
        <authorList>
            <person name="Abashina T."/>
            <person name="Shaikin A."/>
        </authorList>
    </citation>
    <scope>NUCLEOTIDE SEQUENCE [LARGE SCALE GENOMIC DNA]</scope>
    <source>
        <strain evidence="2 3">AAFK</strain>
    </source>
</reference>
<name>A0ABU9D670_9PROT</name>
<evidence type="ECO:0000256" key="1">
    <source>
        <dbReference type="SAM" id="Phobius"/>
    </source>
</evidence>
<keyword evidence="1" id="KW-0472">Membrane</keyword>
<keyword evidence="1" id="KW-1133">Transmembrane helix</keyword>
<organism evidence="2 3">
    <name type="scientific">Thermithiobacillus plumbiphilus</name>
    <dbReference type="NCBI Taxonomy" id="1729899"/>
    <lineage>
        <taxon>Bacteria</taxon>
        <taxon>Pseudomonadati</taxon>
        <taxon>Pseudomonadota</taxon>
        <taxon>Acidithiobacillia</taxon>
        <taxon>Acidithiobacillales</taxon>
        <taxon>Thermithiobacillaceae</taxon>
        <taxon>Thermithiobacillus</taxon>
    </lineage>
</organism>
<comment type="caution">
    <text evidence="2">The sequence shown here is derived from an EMBL/GenBank/DDBJ whole genome shotgun (WGS) entry which is preliminary data.</text>
</comment>
<sequence>MKREELMTDHLLESASYRIPALNPEVLLVVLATLVLTWIGFAWNMGICLGLGAACGLSLFSLDFFQGADEDD</sequence>
<protein>
    <submittedName>
        <fullName evidence="2">Uncharacterized protein</fullName>
    </submittedName>
</protein>
<gene>
    <name evidence="2" type="ORF">WOB96_04655</name>
</gene>
<dbReference type="RefSeq" id="WP_341370114.1">
    <property type="nucleotide sequence ID" value="NZ_JBBPCO010000003.1"/>
</dbReference>